<feature type="transmembrane region" description="Helical" evidence="2">
    <location>
        <begin position="106"/>
        <end position="130"/>
    </location>
</feature>
<dbReference type="InterPro" id="IPR044804">
    <property type="entry name" value="Ribosomal_eL20z-like"/>
</dbReference>
<dbReference type="AlphaFoldDB" id="A0A9R1V159"/>
<keyword evidence="2" id="KW-0472">Membrane</keyword>
<dbReference type="PANTHER" id="PTHR46631:SF21">
    <property type="entry name" value="60S RIBOSOMAL PROTEIN L18A-LIKE PROTEIN"/>
    <property type="match status" value="1"/>
</dbReference>
<accession>A0A9R1V159</accession>
<evidence type="ECO:0000313" key="4">
    <source>
        <dbReference type="Proteomes" id="UP000235145"/>
    </source>
</evidence>
<feature type="transmembrane region" description="Helical" evidence="2">
    <location>
        <begin position="142"/>
        <end position="160"/>
    </location>
</feature>
<evidence type="ECO:0000256" key="1">
    <source>
        <dbReference type="SAM" id="MobiDB-lite"/>
    </source>
</evidence>
<evidence type="ECO:0000256" key="2">
    <source>
        <dbReference type="SAM" id="Phobius"/>
    </source>
</evidence>
<comment type="caution">
    <text evidence="3">The sequence shown here is derived from an EMBL/GenBank/DDBJ whole genome shotgun (WGS) entry which is preliminary data.</text>
</comment>
<dbReference type="Gramene" id="rna-gnl|WGS:NBSK|LSAT_7X30160_mrna">
    <property type="protein sequence ID" value="cds-PLY96602.1"/>
    <property type="gene ID" value="gene-LSAT_7X30160"/>
</dbReference>
<dbReference type="PANTHER" id="PTHR46631">
    <property type="entry name" value="60S RIBOSOMAL PROTEIN L18A-LIKE"/>
    <property type="match status" value="1"/>
</dbReference>
<keyword evidence="2" id="KW-1133">Transmembrane helix</keyword>
<name>A0A9R1V159_LACSA</name>
<proteinExistence type="predicted"/>
<protein>
    <recommendedName>
        <fullName evidence="5">60S ribosomal protein L18a-like protein</fullName>
    </recommendedName>
</protein>
<feature type="region of interest" description="Disordered" evidence="1">
    <location>
        <begin position="1"/>
        <end position="57"/>
    </location>
</feature>
<feature type="compositionally biased region" description="Pro residues" evidence="1">
    <location>
        <begin position="41"/>
        <end position="50"/>
    </location>
</feature>
<dbReference type="EMBL" id="NBSK02000007">
    <property type="protein sequence ID" value="KAJ0196418.1"/>
    <property type="molecule type" value="Genomic_DNA"/>
</dbReference>
<organism evidence="3 4">
    <name type="scientific">Lactuca sativa</name>
    <name type="common">Garden lettuce</name>
    <dbReference type="NCBI Taxonomy" id="4236"/>
    <lineage>
        <taxon>Eukaryota</taxon>
        <taxon>Viridiplantae</taxon>
        <taxon>Streptophyta</taxon>
        <taxon>Embryophyta</taxon>
        <taxon>Tracheophyta</taxon>
        <taxon>Spermatophyta</taxon>
        <taxon>Magnoliopsida</taxon>
        <taxon>eudicotyledons</taxon>
        <taxon>Gunneridae</taxon>
        <taxon>Pentapetalae</taxon>
        <taxon>asterids</taxon>
        <taxon>campanulids</taxon>
        <taxon>Asterales</taxon>
        <taxon>Asteraceae</taxon>
        <taxon>Cichorioideae</taxon>
        <taxon>Cichorieae</taxon>
        <taxon>Lactucinae</taxon>
        <taxon>Lactuca</taxon>
    </lineage>
</organism>
<evidence type="ECO:0008006" key="5">
    <source>
        <dbReference type="Google" id="ProtNLM"/>
    </source>
</evidence>
<keyword evidence="4" id="KW-1185">Reference proteome</keyword>
<dbReference type="OrthoDB" id="1304551at2759"/>
<dbReference type="Proteomes" id="UP000235145">
    <property type="component" value="Unassembled WGS sequence"/>
</dbReference>
<gene>
    <name evidence="3" type="ORF">LSAT_V11C700355500</name>
</gene>
<reference evidence="3 4" key="1">
    <citation type="journal article" date="2017" name="Nat. Commun.">
        <title>Genome assembly with in vitro proximity ligation data and whole-genome triplication in lettuce.</title>
        <authorList>
            <person name="Reyes-Chin-Wo S."/>
            <person name="Wang Z."/>
            <person name="Yang X."/>
            <person name="Kozik A."/>
            <person name="Arikit S."/>
            <person name="Song C."/>
            <person name="Xia L."/>
            <person name="Froenicke L."/>
            <person name="Lavelle D.O."/>
            <person name="Truco M.J."/>
            <person name="Xia R."/>
            <person name="Zhu S."/>
            <person name="Xu C."/>
            <person name="Xu H."/>
            <person name="Xu X."/>
            <person name="Cox K."/>
            <person name="Korf I."/>
            <person name="Meyers B.C."/>
            <person name="Michelmore R.W."/>
        </authorList>
    </citation>
    <scope>NUCLEOTIDE SEQUENCE [LARGE SCALE GENOMIC DNA]</scope>
    <source>
        <strain evidence="4">cv. Salinas</strain>
        <tissue evidence="3">Seedlings</tissue>
    </source>
</reference>
<keyword evidence="2" id="KW-0812">Transmembrane</keyword>
<evidence type="ECO:0000313" key="3">
    <source>
        <dbReference type="EMBL" id="KAJ0196418.1"/>
    </source>
</evidence>
<sequence>MTEEGKTKGIAFPGDHQPSAPPQPHPGYYYGTFQGVANHQPPYPPPPPTYQPSVGFPQPSPPANIHNHIHHPYYPHGYQTVPGIVVASGTPVIIEQAALPCCGFGIGWVLFIVGFVFGAIPWYIGAFILLCVRTDRREKAGLVACTIAAVLAVLALGLGVKRVAY</sequence>